<gene>
    <name evidence="1" type="ORF">CEE36_11085</name>
</gene>
<dbReference type="EMBL" id="NJBO01000033">
    <property type="protein sequence ID" value="TKJ37301.1"/>
    <property type="molecule type" value="Genomic_DNA"/>
</dbReference>
<name>A0A532UQU5_UNCT6</name>
<feature type="non-terminal residue" evidence="1">
    <location>
        <position position="1"/>
    </location>
</feature>
<organism evidence="1 2">
    <name type="scientific">candidate division TA06 bacterium B3_TA06</name>
    <dbReference type="NCBI Taxonomy" id="2012487"/>
    <lineage>
        <taxon>Bacteria</taxon>
        <taxon>Bacteria division TA06</taxon>
    </lineage>
</organism>
<evidence type="ECO:0000313" key="2">
    <source>
        <dbReference type="Proteomes" id="UP000317778"/>
    </source>
</evidence>
<accession>A0A532UQU5</accession>
<dbReference type="AlphaFoldDB" id="A0A532UQU5"/>
<sequence>ELKSGERQRFGTEFERITAYFAQLQKLSLEGEITFPYPCPRTPDRPRDYEIKVEKLSEYLKDGYFKIPPLLA</sequence>
<dbReference type="Proteomes" id="UP000317778">
    <property type="component" value="Unassembled WGS sequence"/>
</dbReference>
<reference evidence="1 2" key="1">
    <citation type="submission" date="2017-06" db="EMBL/GenBank/DDBJ databases">
        <title>Novel microbial phyla capable of carbon fixation and sulfur reduction in deep-sea sediments.</title>
        <authorList>
            <person name="Huang J."/>
            <person name="Baker B."/>
            <person name="Wang Y."/>
        </authorList>
    </citation>
    <scope>NUCLEOTIDE SEQUENCE [LARGE SCALE GENOMIC DNA]</scope>
    <source>
        <strain evidence="1">B3_TA06</strain>
    </source>
</reference>
<evidence type="ECO:0000313" key="1">
    <source>
        <dbReference type="EMBL" id="TKJ37301.1"/>
    </source>
</evidence>
<proteinExistence type="predicted"/>
<protein>
    <submittedName>
        <fullName evidence="1">Uncharacterized protein</fullName>
    </submittedName>
</protein>
<comment type="caution">
    <text evidence="1">The sequence shown here is derived from an EMBL/GenBank/DDBJ whole genome shotgun (WGS) entry which is preliminary data.</text>
</comment>